<evidence type="ECO:0000313" key="2">
    <source>
        <dbReference type="Proteomes" id="UP000278792"/>
    </source>
</evidence>
<dbReference type="EMBL" id="RKIK01000176">
    <property type="protein sequence ID" value="ROV56667.1"/>
    <property type="molecule type" value="Genomic_DNA"/>
</dbReference>
<comment type="caution">
    <text evidence="1">The sequence shown here is derived from an EMBL/GenBank/DDBJ whole genome shotgun (WGS) entry which is preliminary data.</text>
</comment>
<reference evidence="1 2" key="1">
    <citation type="submission" date="2018-11" db="EMBL/GenBank/DDBJ databases">
        <title>Vibrio ponticus strain CAIM 1751 pathogenic for the snapper Lutjanus guttatus.</title>
        <authorList>
            <person name="Soto-Rodriguez S."/>
            <person name="Lozano-Olvera R."/>
            <person name="Gomez-Gil B."/>
        </authorList>
    </citation>
    <scope>NUCLEOTIDE SEQUENCE [LARGE SCALE GENOMIC DNA]</scope>
    <source>
        <strain evidence="1 2">CAIM 1751</strain>
    </source>
</reference>
<dbReference type="AlphaFoldDB" id="A0A3N3DQB6"/>
<name>A0A3N3DQB6_9VIBR</name>
<accession>A0A3N3DQB6</accession>
<gene>
    <name evidence="1" type="ORF">EGH82_23430</name>
</gene>
<protein>
    <submittedName>
        <fullName evidence="1">DUF2931 family protein</fullName>
    </submittedName>
</protein>
<sequence length="274" mass="32019">MMYRDFCLRVKLYSWKAKNMKRRKISKFPLWAGLLSASLLVGAVSCSSQPKYIEDERFRPWRIGAAISYHFPAFVYEAYGVNYSEDWTSLMLSYTNLTSGTRLNLDYMRDYAHNDYEGFALPLHPLINYTPSQLGLGTKTLPEELYIYWRVSNSKIKYATVVEVSNEIKAAMTRAYPHPSWRFKGQNCYQTDFLFGLLPDGRAKLWLRGCDIYTYIGTYQPSKSMPSPYAEEAENNPIPWDKVDKVWYDKKRDKMQTLADVTKELAQERKTKTQ</sequence>
<proteinExistence type="predicted"/>
<dbReference type="InterPro" id="IPR021326">
    <property type="entry name" value="DUF2931"/>
</dbReference>
<dbReference type="Pfam" id="PF11153">
    <property type="entry name" value="DUF2931"/>
    <property type="match status" value="1"/>
</dbReference>
<organism evidence="1 2">
    <name type="scientific">Vibrio ponticus</name>
    <dbReference type="NCBI Taxonomy" id="265668"/>
    <lineage>
        <taxon>Bacteria</taxon>
        <taxon>Pseudomonadati</taxon>
        <taxon>Pseudomonadota</taxon>
        <taxon>Gammaproteobacteria</taxon>
        <taxon>Vibrionales</taxon>
        <taxon>Vibrionaceae</taxon>
        <taxon>Vibrio</taxon>
    </lineage>
</organism>
<evidence type="ECO:0000313" key="1">
    <source>
        <dbReference type="EMBL" id="ROV56667.1"/>
    </source>
</evidence>
<dbReference type="Proteomes" id="UP000278792">
    <property type="component" value="Unassembled WGS sequence"/>
</dbReference>